<dbReference type="AlphaFoldDB" id="K2M8N6"/>
<organism evidence="3 4">
    <name type="scientific">Trypanosoma cruzi marinkellei</name>
    <dbReference type="NCBI Taxonomy" id="85056"/>
    <lineage>
        <taxon>Eukaryota</taxon>
        <taxon>Discoba</taxon>
        <taxon>Euglenozoa</taxon>
        <taxon>Kinetoplastea</taxon>
        <taxon>Metakinetoplastina</taxon>
        <taxon>Trypanosomatida</taxon>
        <taxon>Trypanosomatidae</taxon>
        <taxon>Trypanosoma</taxon>
        <taxon>Schizotrypanum</taxon>
    </lineage>
</organism>
<dbReference type="PANTHER" id="PTHR13015">
    <property type="entry name" value="PROTEIN AD-016-RELATED"/>
    <property type="match status" value="1"/>
</dbReference>
<evidence type="ECO:0000313" key="4">
    <source>
        <dbReference type="Proteomes" id="UP000007350"/>
    </source>
</evidence>
<sequence length="248" mass="26554">MAEVQREHEFMRTADAVNKFIISTTQFLNRFAARCDSQLLEICRSLQRLEILTVLLENKIKSIDDDFNEVNAASPSPSTAAFPQSASVGVGGSTPLAIADREVPPPMPGLVSASGGHHHPPPPPHLQRRNGPPPPPGAAIQNRINGNAAVPVQSSLPVPPMPPSFVVGQLPAGSLPPPPPPMPLLGGFTMCTHPRLQGYFQMLALRVPVEAVKAKMQVDGHQPEWLDTPYAAAPTTIPVTNNTLYDSD</sequence>
<dbReference type="GO" id="GO:0006887">
    <property type="term" value="P:exocytosis"/>
    <property type="evidence" value="ECO:0007669"/>
    <property type="project" value="TreeGrafter"/>
</dbReference>
<evidence type="ECO:0000256" key="2">
    <source>
        <dbReference type="SAM" id="MobiDB-lite"/>
    </source>
</evidence>
<feature type="compositionally biased region" description="Pro residues" evidence="2">
    <location>
        <begin position="121"/>
        <end position="137"/>
    </location>
</feature>
<name>K2M8N6_TRYCR</name>
<comment type="similarity">
    <text evidence="1">Belongs to the CCDC53 family.</text>
</comment>
<evidence type="ECO:0000313" key="3">
    <source>
        <dbReference type="EMBL" id="EKF31408.1"/>
    </source>
</evidence>
<evidence type="ECO:0000256" key="1">
    <source>
        <dbReference type="ARBA" id="ARBA00006290"/>
    </source>
</evidence>
<dbReference type="GO" id="GO:0030041">
    <property type="term" value="P:actin filament polymerization"/>
    <property type="evidence" value="ECO:0007669"/>
    <property type="project" value="TreeGrafter"/>
</dbReference>
<dbReference type="Proteomes" id="UP000007350">
    <property type="component" value="Unassembled WGS sequence"/>
</dbReference>
<dbReference type="Pfam" id="PF10152">
    <property type="entry name" value="CCDC53"/>
    <property type="match status" value="1"/>
</dbReference>
<dbReference type="OrthoDB" id="268027at2759"/>
<accession>K2M8N6</accession>
<dbReference type="PANTHER" id="PTHR13015:SF0">
    <property type="entry name" value="WASH COMPLEX SUBUNIT 3"/>
    <property type="match status" value="1"/>
</dbReference>
<keyword evidence="4" id="KW-1185">Reference proteome</keyword>
<gene>
    <name evidence="3" type="ORF">MOQ_004753</name>
</gene>
<protein>
    <submittedName>
        <fullName evidence="3">Uncharacterized protein</fullName>
    </submittedName>
</protein>
<dbReference type="EMBL" id="AHKC01010820">
    <property type="protein sequence ID" value="EKF31408.1"/>
    <property type="molecule type" value="Genomic_DNA"/>
</dbReference>
<proteinExistence type="inferred from homology"/>
<dbReference type="GO" id="GO:0071203">
    <property type="term" value="C:WASH complex"/>
    <property type="evidence" value="ECO:0007669"/>
    <property type="project" value="InterPro"/>
</dbReference>
<reference evidence="3 4" key="1">
    <citation type="journal article" date="2012" name="BMC Genomics">
        <title>Comparative genomic analysis of human infective Trypanosoma cruzi lineages with the bat-restricted subspecies T. cruzi marinkellei.</title>
        <authorList>
            <person name="Franzen O."/>
            <person name="Talavera-Lopez C."/>
            <person name="Ochaya S."/>
            <person name="Butler C.E."/>
            <person name="Messenger L.A."/>
            <person name="Lewis M.D."/>
            <person name="Llewellyn M.S."/>
            <person name="Marinkelle C.J."/>
            <person name="Tyler K.M."/>
            <person name="Miles M.A."/>
            <person name="Andersson B."/>
        </authorList>
    </citation>
    <scope>NUCLEOTIDE SEQUENCE [LARGE SCALE GENOMIC DNA]</scope>
    <source>
        <strain evidence="3 4">B7</strain>
    </source>
</reference>
<feature type="region of interest" description="Disordered" evidence="2">
    <location>
        <begin position="93"/>
        <end position="142"/>
    </location>
</feature>
<dbReference type="InterPro" id="IPR019309">
    <property type="entry name" value="WASHC3"/>
</dbReference>
<comment type="caution">
    <text evidence="3">The sequence shown here is derived from an EMBL/GenBank/DDBJ whole genome shotgun (WGS) entry which is preliminary data.</text>
</comment>